<name>A0A0J6YI03_COCIT</name>
<evidence type="ECO:0000256" key="1">
    <source>
        <dbReference type="SAM" id="SignalP"/>
    </source>
</evidence>
<reference evidence="3" key="1">
    <citation type="journal article" date="2010" name="Genome Res.">
        <title>Population genomic sequencing of Coccidioides fungi reveals recent hybridization and transposon control.</title>
        <authorList>
            <person name="Neafsey D.E."/>
            <person name="Barker B.M."/>
            <person name="Sharpton T.J."/>
            <person name="Stajich J.E."/>
            <person name="Park D.J."/>
            <person name="Whiston E."/>
            <person name="Hung C.-Y."/>
            <person name="McMahan C."/>
            <person name="White J."/>
            <person name="Sykes S."/>
            <person name="Heiman D."/>
            <person name="Young S."/>
            <person name="Zeng Q."/>
            <person name="Abouelleil A."/>
            <person name="Aftuck L."/>
            <person name="Bessette D."/>
            <person name="Brown A."/>
            <person name="FitzGerald M."/>
            <person name="Lui A."/>
            <person name="Macdonald J.P."/>
            <person name="Priest M."/>
            <person name="Orbach M.J."/>
            <person name="Galgiani J.N."/>
            <person name="Kirkland T.N."/>
            <person name="Cole G.T."/>
            <person name="Birren B.W."/>
            <person name="Henn M.R."/>
            <person name="Taylor J.W."/>
            <person name="Rounsley S.D."/>
        </authorList>
    </citation>
    <scope>NUCLEOTIDE SEQUENCE [LARGE SCALE GENOMIC DNA]</scope>
    <source>
        <strain evidence="3">RMSCC 2394</strain>
    </source>
</reference>
<dbReference type="EMBL" id="DS028096">
    <property type="protein sequence ID" value="KMP06523.1"/>
    <property type="molecule type" value="Genomic_DNA"/>
</dbReference>
<dbReference type="AlphaFoldDB" id="A0A0J6YI03"/>
<evidence type="ECO:0008006" key="4">
    <source>
        <dbReference type="Google" id="ProtNLM"/>
    </source>
</evidence>
<proteinExistence type="predicted"/>
<protein>
    <recommendedName>
        <fullName evidence="4">Secreted protein</fullName>
    </recommendedName>
</protein>
<keyword evidence="1" id="KW-0732">Signal</keyword>
<evidence type="ECO:0000313" key="3">
    <source>
        <dbReference type="Proteomes" id="UP000054565"/>
    </source>
</evidence>
<sequence>MALPVLLHLALWLRPVQDRSRREVYELAAEPIRLQGPRTCGKGVERVVSAKPGRGTWDLLVCSPRLLVLEDQLIRWPPPAARVAAGSSKTGGVAAASNCLN</sequence>
<gene>
    <name evidence="2" type="ORF">CIRG_06204</name>
</gene>
<organism evidence="2 3">
    <name type="scientific">Coccidioides immitis RMSCC 2394</name>
    <dbReference type="NCBI Taxonomy" id="404692"/>
    <lineage>
        <taxon>Eukaryota</taxon>
        <taxon>Fungi</taxon>
        <taxon>Dikarya</taxon>
        <taxon>Ascomycota</taxon>
        <taxon>Pezizomycotina</taxon>
        <taxon>Eurotiomycetes</taxon>
        <taxon>Eurotiomycetidae</taxon>
        <taxon>Onygenales</taxon>
        <taxon>Onygenaceae</taxon>
        <taxon>Coccidioides</taxon>
    </lineage>
</organism>
<feature type="chain" id="PRO_5005284980" description="Secreted protein" evidence="1">
    <location>
        <begin position="19"/>
        <end position="101"/>
    </location>
</feature>
<feature type="signal peptide" evidence="1">
    <location>
        <begin position="1"/>
        <end position="18"/>
    </location>
</feature>
<dbReference type="Proteomes" id="UP000054565">
    <property type="component" value="Unassembled WGS sequence"/>
</dbReference>
<evidence type="ECO:0000313" key="2">
    <source>
        <dbReference type="EMBL" id="KMP06523.1"/>
    </source>
</evidence>
<accession>A0A0J6YI03</accession>